<keyword evidence="4" id="KW-0813">Transport</keyword>
<dbReference type="GO" id="GO:0015031">
    <property type="term" value="P:protein transport"/>
    <property type="evidence" value="ECO:0007669"/>
    <property type="project" value="UniProtKB-KW"/>
</dbReference>
<evidence type="ECO:0000256" key="4">
    <source>
        <dbReference type="ARBA" id="ARBA00022448"/>
    </source>
</evidence>
<dbReference type="GO" id="GO:0000139">
    <property type="term" value="C:Golgi membrane"/>
    <property type="evidence" value="ECO:0007669"/>
    <property type="project" value="UniProtKB-SubCell"/>
</dbReference>
<evidence type="ECO:0000256" key="9">
    <source>
        <dbReference type="SAM" id="MobiDB-lite"/>
    </source>
</evidence>
<dbReference type="Pfam" id="PF04124">
    <property type="entry name" value="Dor1"/>
    <property type="match status" value="1"/>
</dbReference>
<keyword evidence="11" id="KW-1185">Reference proteome</keyword>
<organism evidence="10 11">
    <name type="scientific">Coemansia thaxteri</name>
    <dbReference type="NCBI Taxonomy" id="2663907"/>
    <lineage>
        <taxon>Eukaryota</taxon>
        <taxon>Fungi</taxon>
        <taxon>Fungi incertae sedis</taxon>
        <taxon>Zoopagomycota</taxon>
        <taxon>Kickxellomycotina</taxon>
        <taxon>Kickxellomycetes</taxon>
        <taxon>Kickxellales</taxon>
        <taxon>Kickxellaceae</taxon>
        <taxon>Coemansia</taxon>
    </lineage>
</organism>
<evidence type="ECO:0000256" key="3">
    <source>
        <dbReference type="ARBA" id="ARBA00020983"/>
    </source>
</evidence>
<protein>
    <recommendedName>
        <fullName evidence="3">Conserved oligomeric Golgi complex subunit 8</fullName>
    </recommendedName>
    <alternativeName>
        <fullName evidence="8">Component of oligomeric Golgi complex 8</fullName>
    </alternativeName>
</protein>
<gene>
    <name evidence="10" type="ORF">H4R26_004402</name>
</gene>
<reference evidence="10" key="1">
    <citation type="submission" date="2022-07" db="EMBL/GenBank/DDBJ databases">
        <title>Phylogenomic reconstructions and comparative analyses of Kickxellomycotina fungi.</title>
        <authorList>
            <person name="Reynolds N.K."/>
            <person name="Stajich J.E."/>
            <person name="Barry K."/>
            <person name="Grigoriev I.V."/>
            <person name="Crous P."/>
            <person name="Smith M.E."/>
        </authorList>
    </citation>
    <scope>NUCLEOTIDE SEQUENCE</scope>
    <source>
        <strain evidence="10">IMI 214461</strain>
    </source>
</reference>
<feature type="compositionally biased region" description="Polar residues" evidence="9">
    <location>
        <begin position="121"/>
        <end position="137"/>
    </location>
</feature>
<comment type="subcellular location">
    <subcellularLocation>
        <location evidence="1">Golgi apparatus membrane</location>
        <topology evidence="1">Peripheral membrane protein</topology>
    </subcellularLocation>
</comment>
<dbReference type="Proteomes" id="UP001150907">
    <property type="component" value="Unassembled WGS sequence"/>
</dbReference>
<evidence type="ECO:0000256" key="2">
    <source>
        <dbReference type="ARBA" id="ARBA00006419"/>
    </source>
</evidence>
<evidence type="ECO:0000256" key="5">
    <source>
        <dbReference type="ARBA" id="ARBA00022927"/>
    </source>
</evidence>
<keyword evidence="5" id="KW-0653">Protein transport</keyword>
<evidence type="ECO:0000256" key="6">
    <source>
        <dbReference type="ARBA" id="ARBA00023034"/>
    </source>
</evidence>
<dbReference type="AlphaFoldDB" id="A0A9W8BEZ0"/>
<name>A0A9W8BEZ0_9FUNG</name>
<evidence type="ECO:0000256" key="7">
    <source>
        <dbReference type="ARBA" id="ARBA00023136"/>
    </source>
</evidence>
<feature type="region of interest" description="Disordered" evidence="9">
    <location>
        <begin position="111"/>
        <end position="153"/>
    </location>
</feature>
<dbReference type="PANTHER" id="PTHR21311">
    <property type="entry name" value="CONSERVED OLIGOMERIC GOLGI COMPLEX COMPONENT 8"/>
    <property type="match status" value="1"/>
</dbReference>
<dbReference type="PANTHER" id="PTHR21311:SF0">
    <property type="entry name" value="CONSERVED OLIGOMERIC GOLGI COMPLEX SUBUNIT 8"/>
    <property type="match status" value="1"/>
</dbReference>
<dbReference type="GO" id="GO:0006891">
    <property type="term" value="P:intra-Golgi vesicle-mediated transport"/>
    <property type="evidence" value="ECO:0007669"/>
    <property type="project" value="TreeGrafter"/>
</dbReference>
<dbReference type="OrthoDB" id="1661054at2759"/>
<proteinExistence type="inferred from homology"/>
<evidence type="ECO:0000256" key="8">
    <source>
        <dbReference type="ARBA" id="ARBA00031347"/>
    </source>
</evidence>
<dbReference type="GO" id="GO:0017119">
    <property type="term" value="C:Golgi transport complex"/>
    <property type="evidence" value="ECO:0007669"/>
    <property type="project" value="InterPro"/>
</dbReference>
<dbReference type="InterPro" id="IPR007255">
    <property type="entry name" value="COG8"/>
</dbReference>
<accession>A0A9W8BEZ0</accession>
<keyword evidence="7" id="KW-0472">Membrane</keyword>
<keyword evidence="6" id="KW-0333">Golgi apparatus</keyword>
<sequence length="588" mass="63732">QVLDKQDLITRIVELPRVMQMCVAGGYYEEAVEIAEHVRITGDRLVRDISDGVRTLSGFREEPHAPTGATWDQLVGFVTTIQKQVHAEFEAMILAICRELCYVRSTAAVPAQRGGHGSKSGTGSRRNSDPSLSSKTSLLVDVGGGGSNSRNSYEKSMKRLSQVSKVVAILRSVCIFPESELRMLYLRSRWQAWMYMAESLNGHASSFMDVVDSAEVGTGLPTASFPLCSTFSPPSSFRRQVSERGPSSSEVAAYLSNYIELFFSWLAEVNMQYRTLFSAGPLTNEPNDQNEQPWPVGDPFEDLALYSSRRFQANVLPLLDLLTEASAITNLQALVATHSRTLSRSGIDFVAPVLAQSLRERAFVSVVRGVEEATALTCTNLLALANHPTATSTSGDQKWDQLAVPTRPSLGLPDNLSILSLADPVEVLDRHRVSPVGLLQYPLWAQLLHSYRESLHSLRILILADDGTDPALGGANEVLTLLNMTSVVLESELIQCAQALADLCGRTLSDVGADQLATTPSSKRAKQAVKDACAAFVFGIVRNVAEIFEEVTTLCEGAAAAGPDSADSSAPIITLYSEAVYAPLAAYL</sequence>
<feature type="non-terminal residue" evidence="10">
    <location>
        <position position="1"/>
    </location>
</feature>
<comment type="similarity">
    <text evidence="2">Belongs to the COG8 family.</text>
</comment>
<dbReference type="EMBL" id="JANBQF010000473">
    <property type="protein sequence ID" value="KAJ2000883.1"/>
    <property type="molecule type" value="Genomic_DNA"/>
</dbReference>
<evidence type="ECO:0000256" key="1">
    <source>
        <dbReference type="ARBA" id="ARBA00004395"/>
    </source>
</evidence>
<evidence type="ECO:0000313" key="10">
    <source>
        <dbReference type="EMBL" id="KAJ2000883.1"/>
    </source>
</evidence>
<evidence type="ECO:0000313" key="11">
    <source>
        <dbReference type="Proteomes" id="UP001150907"/>
    </source>
</evidence>
<comment type="caution">
    <text evidence="10">The sequence shown here is derived from an EMBL/GenBank/DDBJ whole genome shotgun (WGS) entry which is preliminary data.</text>
</comment>